<dbReference type="Gene3D" id="3.40.710.10">
    <property type="entry name" value="DD-peptidase/beta-lactamase superfamily"/>
    <property type="match status" value="1"/>
</dbReference>
<evidence type="ECO:0000256" key="5">
    <source>
        <dbReference type="ARBA" id="ARBA00022984"/>
    </source>
</evidence>
<comment type="caution">
    <text evidence="12">The sequence shown here is derived from an EMBL/GenBank/DDBJ whole genome shotgun (WGS) entry which is preliminary data.</text>
</comment>
<evidence type="ECO:0000256" key="3">
    <source>
        <dbReference type="ARBA" id="ARBA00022801"/>
    </source>
</evidence>
<keyword evidence="12" id="KW-0121">Carboxypeptidase</keyword>
<evidence type="ECO:0000259" key="11">
    <source>
        <dbReference type="Pfam" id="PF00768"/>
    </source>
</evidence>
<dbReference type="PANTHER" id="PTHR21581:SF33">
    <property type="entry name" value="D-ALANYL-D-ALANINE CARBOXYPEPTIDASE DACB"/>
    <property type="match status" value="1"/>
</dbReference>
<feature type="signal peptide" evidence="10">
    <location>
        <begin position="1"/>
        <end position="22"/>
    </location>
</feature>
<feature type="binding site" evidence="8">
    <location>
        <position position="208"/>
    </location>
    <ligand>
        <name>substrate</name>
    </ligand>
</feature>
<feature type="active site" description="Proton acceptor" evidence="7">
    <location>
        <position position="53"/>
    </location>
</feature>
<organism evidence="12 13">
    <name type="scientific">Psychrobacillus vulpis</name>
    <dbReference type="NCBI Taxonomy" id="2325572"/>
    <lineage>
        <taxon>Bacteria</taxon>
        <taxon>Bacillati</taxon>
        <taxon>Bacillota</taxon>
        <taxon>Bacilli</taxon>
        <taxon>Bacillales</taxon>
        <taxon>Bacillaceae</taxon>
        <taxon>Psychrobacillus</taxon>
    </lineage>
</organism>
<keyword evidence="5" id="KW-0573">Peptidoglycan synthesis</keyword>
<dbReference type="InterPro" id="IPR018044">
    <property type="entry name" value="Peptidase_S11"/>
</dbReference>
<evidence type="ECO:0000256" key="7">
    <source>
        <dbReference type="PIRSR" id="PIRSR618044-1"/>
    </source>
</evidence>
<feature type="chain" id="PRO_5021865122" evidence="10">
    <location>
        <begin position="23"/>
        <end position="328"/>
    </location>
</feature>
<reference evidence="12 13" key="1">
    <citation type="submission" date="2019-06" db="EMBL/GenBank/DDBJ databases">
        <title>Psychrobacillus vulpis sp. nov., a new species isolated from feces of a red fox that inhabits in The Tablas de Daimiel Natural Park, Albacete, Spain.</title>
        <authorList>
            <person name="Rodriguez M."/>
            <person name="Reina J.C."/>
            <person name="Bejar V."/>
            <person name="Llamas I."/>
        </authorList>
    </citation>
    <scope>NUCLEOTIDE SEQUENCE [LARGE SCALE GENOMIC DNA]</scope>
    <source>
        <strain evidence="12 13">Z8</strain>
    </source>
</reference>
<keyword evidence="6" id="KW-0961">Cell wall biogenesis/degradation</keyword>
<evidence type="ECO:0000256" key="2">
    <source>
        <dbReference type="ARBA" id="ARBA00022729"/>
    </source>
</evidence>
<evidence type="ECO:0000256" key="6">
    <source>
        <dbReference type="ARBA" id="ARBA00023316"/>
    </source>
</evidence>
<feature type="domain" description="Peptidase S11 D-alanyl-D-alanine carboxypeptidase A N-terminal" evidence="11">
    <location>
        <begin position="22"/>
        <end position="238"/>
    </location>
</feature>
<evidence type="ECO:0000313" key="13">
    <source>
        <dbReference type="Proteomes" id="UP000316626"/>
    </source>
</evidence>
<dbReference type="AlphaFoldDB" id="A0A544TUH1"/>
<proteinExistence type="inferred from homology"/>
<dbReference type="InterPro" id="IPR012338">
    <property type="entry name" value="Beta-lactam/transpept-like"/>
</dbReference>
<evidence type="ECO:0000256" key="8">
    <source>
        <dbReference type="PIRSR" id="PIRSR618044-2"/>
    </source>
</evidence>
<dbReference type="Proteomes" id="UP000316626">
    <property type="component" value="Unassembled WGS sequence"/>
</dbReference>
<feature type="active site" evidence="7">
    <location>
        <position position="105"/>
    </location>
</feature>
<protein>
    <submittedName>
        <fullName evidence="12">D-alanyl-D-alanine carboxypeptidase</fullName>
    </submittedName>
</protein>
<dbReference type="GO" id="GO:0006508">
    <property type="term" value="P:proteolysis"/>
    <property type="evidence" value="ECO:0007669"/>
    <property type="project" value="InterPro"/>
</dbReference>
<dbReference type="GO" id="GO:0009002">
    <property type="term" value="F:serine-type D-Ala-D-Ala carboxypeptidase activity"/>
    <property type="evidence" value="ECO:0007669"/>
    <property type="project" value="InterPro"/>
</dbReference>
<feature type="active site" description="Acyl-ester intermediate" evidence="7">
    <location>
        <position position="50"/>
    </location>
</feature>
<dbReference type="PANTHER" id="PTHR21581">
    <property type="entry name" value="D-ALANYL-D-ALANINE CARBOXYPEPTIDASE"/>
    <property type="match status" value="1"/>
</dbReference>
<keyword evidence="3" id="KW-0378">Hydrolase</keyword>
<dbReference type="GO" id="GO:0071555">
    <property type="term" value="P:cell wall organization"/>
    <property type="evidence" value="ECO:0007669"/>
    <property type="project" value="UniProtKB-KW"/>
</dbReference>
<keyword evidence="4" id="KW-0133">Cell shape</keyword>
<evidence type="ECO:0000313" key="12">
    <source>
        <dbReference type="EMBL" id="TQR21070.1"/>
    </source>
</evidence>
<dbReference type="SUPFAM" id="SSF56601">
    <property type="entry name" value="beta-lactamase/transpeptidase-like"/>
    <property type="match status" value="1"/>
</dbReference>
<keyword evidence="12" id="KW-0645">Protease</keyword>
<keyword evidence="2 10" id="KW-0732">Signal</keyword>
<dbReference type="GO" id="GO:0009252">
    <property type="term" value="P:peptidoglycan biosynthetic process"/>
    <property type="evidence" value="ECO:0007669"/>
    <property type="project" value="UniProtKB-KW"/>
</dbReference>
<comment type="similarity">
    <text evidence="1 9">Belongs to the peptidase S11 family.</text>
</comment>
<gene>
    <name evidence="12" type="ORF">FG384_05605</name>
</gene>
<keyword evidence="13" id="KW-1185">Reference proteome</keyword>
<dbReference type="OrthoDB" id="9791132at2"/>
<dbReference type="Pfam" id="PF00768">
    <property type="entry name" value="Peptidase_S11"/>
    <property type="match status" value="1"/>
</dbReference>
<sequence length="328" mass="37422">MYKKTVLILLLFLFWQTDNVEASSSYVVIDAHSGRVLEGSNEQTKLPIASLTKVWTALTVLDAVSLDEEITISEKAATQEGSSLYLKAGEVWTVNSLLHGLLLQSGNDAAYALAEYTGGSIEGFVQMMNEKIRLSGMEHANFTNPSGLHDDNHYASALDMANMLRFALKNEDFRKIASAKSFIPKERNVHWRNKHKLLHYSEEAIAGKTGYTKRAGRTLVTYFKEGQKEVIIVTLNNSNDWKTHTELAEKIFSNYEFVKVVEKGKYSLFNKEVIEVKQDYFLLINETEKKQLQNVLHIPRNKRQDSSYLWNVYINNDLALKFNVKKIK</sequence>
<dbReference type="EMBL" id="VDGI01000003">
    <property type="protein sequence ID" value="TQR21070.1"/>
    <property type="molecule type" value="Genomic_DNA"/>
</dbReference>
<dbReference type="InterPro" id="IPR001967">
    <property type="entry name" value="Peptidase_S11_N"/>
</dbReference>
<evidence type="ECO:0000256" key="10">
    <source>
        <dbReference type="SAM" id="SignalP"/>
    </source>
</evidence>
<accession>A0A544TUH1</accession>
<dbReference type="GO" id="GO:0008360">
    <property type="term" value="P:regulation of cell shape"/>
    <property type="evidence" value="ECO:0007669"/>
    <property type="project" value="UniProtKB-KW"/>
</dbReference>
<evidence type="ECO:0000256" key="1">
    <source>
        <dbReference type="ARBA" id="ARBA00007164"/>
    </source>
</evidence>
<dbReference type="PRINTS" id="PR00725">
    <property type="entry name" value="DADACBPTASE1"/>
</dbReference>
<evidence type="ECO:0000256" key="4">
    <source>
        <dbReference type="ARBA" id="ARBA00022960"/>
    </source>
</evidence>
<name>A0A544TUH1_9BACI</name>
<evidence type="ECO:0000256" key="9">
    <source>
        <dbReference type="RuleBase" id="RU004016"/>
    </source>
</evidence>